<evidence type="ECO:0000313" key="6">
    <source>
        <dbReference type="Proteomes" id="UP000564677"/>
    </source>
</evidence>
<evidence type="ECO:0000313" key="5">
    <source>
        <dbReference type="EMBL" id="NIJ64464.1"/>
    </source>
</evidence>
<dbReference type="SUPFAM" id="SSF53335">
    <property type="entry name" value="S-adenosyl-L-methionine-dependent methyltransferases"/>
    <property type="match status" value="1"/>
</dbReference>
<evidence type="ECO:0000256" key="3">
    <source>
        <dbReference type="ARBA" id="ARBA00022679"/>
    </source>
</evidence>
<dbReference type="Pfam" id="PF08241">
    <property type="entry name" value="Methyltransf_11"/>
    <property type="match status" value="1"/>
</dbReference>
<gene>
    <name evidence="5" type="ORF">FHR20_001395</name>
</gene>
<dbReference type="GO" id="GO:0008757">
    <property type="term" value="F:S-adenosylmethionine-dependent methyltransferase activity"/>
    <property type="evidence" value="ECO:0007669"/>
    <property type="project" value="InterPro"/>
</dbReference>
<dbReference type="EMBL" id="JAASQV010000001">
    <property type="protein sequence ID" value="NIJ64464.1"/>
    <property type="molecule type" value="Genomic_DNA"/>
</dbReference>
<dbReference type="RefSeq" id="WP_167298814.1">
    <property type="nucleotide sequence ID" value="NZ_JAASQV010000001.1"/>
</dbReference>
<comment type="caution">
    <text evidence="5">The sequence shown here is derived from an EMBL/GenBank/DDBJ whole genome shotgun (WGS) entry which is preliminary data.</text>
</comment>
<reference evidence="5 6" key="1">
    <citation type="submission" date="2020-03" db="EMBL/GenBank/DDBJ databases">
        <title>Genomic Encyclopedia of Type Strains, Phase IV (KMG-IV): sequencing the most valuable type-strain genomes for metagenomic binning, comparative biology and taxonomic classification.</title>
        <authorList>
            <person name="Goeker M."/>
        </authorList>
    </citation>
    <scope>NUCLEOTIDE SEQUENCE [LARGE SCALE GENOMIC DNA]</scope>
    <source>
        <strain evidence="5 6">DSM 4733</strain>
    </source>
</reference>
<dbReference type="InterPro" id="IPR013216">
    <property type="entry name" value="Methyltransf_11"/>
</dbReference>
<proteinExistence type="inferred from homology"/>
<keyword evidence="6" id="KW-1185">Reference proteome</keyword>
<dbReference type="PANTHER" id="PTHR44942">
    <property type="entry name" value="METHYLTRANSF_11 DOMAIN-CONTAINING PROTEIN"/>
    <property type="match status" value="1"/>
</dbReference>
<dbReference type="AlphaFoldDB" id="A0A7X5UY66"/>
<evidence type="ECO:0000256" key="1">
    <source>
        <dbReference type="ARBA" id="ARBA00008361"/>
    </source>
</evidence>
<protein>
    <submittedName>
        <fullName evidence="5">SAM-dependent methyltransferase</fullName>
    </submittedName>
</protein>
<evidence type="ECO:0000259" key="4">
    <source>
        <dbReference type="Pfam" id="PF08241"/>
    </source>
</evidence>
<dbReference type="PANTHER" id="PTHR44942:SF4">
    <property type="entry name" value="METHYLTRANSFERASE TYPE 11 DOMAIN-CONTAINING PROTEIN"/>
    <property type="match status" value="1"/>
</dbReference>
<feature type="domain" description="Methyltransferase type 11" evidence="4">
    <location>
        <begin position="45"/>
        <end position="133"/>
    </location>
</feature>
<dbReference type="Gene3D" id="3.40.50.150">
    <property type="entry name" value="Vaccinia Virus protein VP39"/>
    <property type="match status" value="1"/>
</dbReference>
<keyword evidence="3 5" id="KW-0808">Transferase</keyword>
<dbReference type="CDD" id="cd02440">
    <property type="entry name" value="AdoMet_MTases"/>
    <property type="match status" value="1"/>
</dbReference>
<sequence>MRVHEQSRGYHRGARDYAAGRPGYPPEALAWLREVLHIGPGRRVLEVGAGTGKFIPVLREAGGDIVAVEPIAEMREQLVRAHPDVEALAGTAEAIPLPDASVDAMVCAQAFHWFATPAALAEMHRVLVPGGMLGLIWNGRDEAVPWVAALSEITNRHEGDTPRYRTGAWRSVFPAPGFEPVDERHVRNAHIGTAEQVVLRRTLSVSFIAGLPAEQRDEVERDIRAFIARTPELAGGGEIAFPYETSMYAYRRR</sequence>
<accession>A0A7X5UY66</accession>
<dbReference type="Proteomes" id="UP000564677">
    <property type="component" value="Unassembled WGS sequence"/>
</dbReference>
<comment type="similarity">
    <text evidence="1">Belongs to the methyltransferase superfamily.</text>
</comment>
<dbReference type="GO" id="GO:0032259">
    <property type="term" value="P:methylation"/>
    <property type="evidence" value="ECO:0007669"/>
    <property type="project" value="UniProtKB-KW"/>
</dbReference>
<dbReference type="InterPro" id="IPR051052">
    <property type="entry name" value="Diverse_substrate_MTase"/>
</dbReference>
<organism evidence="5 6">
    <name type="scientific">Sphingomonas leidyi</name>
    <dbReference type="NCBI Taxonomy" id="68569"/>
    <lineage>
        <taxon>Bacteria</taxon>
        <taxon>Pseudomonadati</taxon>
        <taxon>Pseudomonadota</taxon>
        <taxon>Alphaproteobacteria</taxon>
        <taxon>Sphingomonadales</taxon>
        <taxon>Sphingomonadaceae</taxon>
        <taxon>Sphingomonas</taxon>
    </lineage>
</organism>
<evidence type="ECO:0000256" key="2">
    <source>
        <dbReference type="ARBA" id="ARBA00022603"/>
    </source>
</evidence>
<dbReference type="InterPro" id="IPR029063">
    <property type="entry name" value="SAM-dependent_MTases_sf"/>
</dbReference>
<name>A0A7X5UY66_9SPHN</name>
<keyword evidence="2 5" id="KW-0489">Methyltransferase</keyword>